<organism evidence="7 8">
    <name type="scientific">candidate division CSSED10-310 bacterium</name>
    <dbReference type="NCBI Taxonomy" id="2855610"/>
    <lineage>
        <taxon>Bacteria</taxon>
        <taxon>Bacteria division CSSED10-310</taxon>
    </lineage>
</organism>
<evidence type="ECO:0000256" key="2">
    <source>
        <dbReference type="ARBA" id="ARBA00022679"/>
    </source>
</evidence>
<comment type="subunit">
    <text evidence="4">Homodimer or homotetramer.</text>
</comment>
<dbReference type="PROSITE" id="PS51006">
    <property type="entry name" value="PABS_2"/>
    <property type="match status" value="1"/>
</dbReference>
<keyword evidence="2 4" id="KW-0808">Transferase</keyword>
<comment type="pathway">
    <text evidence="4">Amine and polyamine biosynthesis; spermidine biosynthesis; spermidine from putrescine: step 1/1.</text>
</comment>
<feature type="transmembrane region" description="Helical" evidence="4">
    <location>
        <begin position="12"/>
        <end position="30"/>
    </location>
</feature>
<dbReference type="Pfam" id="PF01564">
    <property type="entry name" value="Spermine_synth"/>
    <property type="match status" value="1"/>
</dbReference>
<keyword evidence="8" id="KW-1185">Reference proteome</keyword>
<dbReference type="NCBIfam" id="NF037959">
    <property type="entry name" value="MFS_SpdSyn"/>
    <property type="match status" value="1"/>
</dbReference>
<dbReference type="PANTHER" id="PTHR43317">
    <property type="entry name" value="THERMOSPERMINE SYNTHASE ACAULIS5"/>
    <property type="match status" value="1"/>
</dbReference>
<proteinExistence type="inferred from homology"/>
<evidence type="ECO:0000313" key="7">
    <source>
        <dbReference type="EMBL" id="MFC1850686.1"/>
    </source>
</evidence>
<dbReference type="InterPro" id="IPR001045">
    <property type="entry name" value="Spermi_synthase"/>
</dbReference>
<keyword evidence="3 4" id="KW-0620">Polyamine biosynthesis</keyword>
<dbReference type="SUPFAM" id="SSF53335">
    <property type="entry name" value="S-adenosyl-L-methionine-dependent methyltransferases"/>
    <property type="match status" value="1"/>
</dbReference>
<dbReference type="EC" id="2.5.1.16" evidence="4"/>
<comment type="caution">
    <text evidence="7">The sequence shown here is derived from an EMBL/GenBank/DDBJ whole genome shotgun (WGS) entry which is preliminary data.</text>
</comment>
<dbReference type="EMBL" id="JBHPBY010000116">
    <property type="protein sequence ID" value="MFC1850686.1"/>
    <property type="molecule type" value="Genomic_DNA"/>
</dbReference>
<accession>A0ABV6YWU8</accession>
<gene>
    <name evidence="4" type="primary">speE</name>
    <name evidence="7" type="ORF">ACFL27_10885</name>
</gene>
<comment type="function">
    <text evidence="4">Catalyzes the irreversible transfer of a propylamine group from the amino donor S-adenosylmethioninamine (decarboxy-AdoMet) to putrescine (1,4-diaminobutane) to yield spermidine.</text>
</comment>
<dbReference type="Proteomes" id="UP001594351">
    <property type="component" value="Unassembled WGS sequence"/>
</dbReference>
<feature type="transmembrane region" description="Helical" evidence="4">
    <location>
        <begin position="201"/>
        <end position="224"/>
    </location>
</feature>
<feature type="transmembrane region" description="Helical" evidence="4">
    <location>
        <begin position="737"/>
        <end position="754"/>
    </location>
</feature>
<feature type="binding site" evidence="4">
    <location>
        <position position="319"/>
    </location>
    <ligand>
        <name>S-methyl-5'-thioadenosine</name>
        <dbReference type="ChEBI" id="CHEBI:17509"/>
    </ligand>
</feature>
<evidence type="ECO:0000256" key="3">
    <source>
        <dbReference type="ARBA" id="ARBA00023115"/>
    </source>
</evidence>
<protein>
    <recommendedName>
        <fullName evidence="4">Polyamine aminopropyltransferase</fullName>
    </recommendedName>
    <alternativeName>
        <fullName evidence="4">Putrescine aminopropyltransferase</fullName>
        <shortName evidence="4">PAPT</shortName>
    </alternativeName>
    <alternativeName>
        <fullName evidence="4">Spermidine synthase</fullName>
        <shortName evidence="4">SPDS</shortName>
        <shortName evidence="4">SPDSY</shortName>
        <ecNumber evidence="4">2.5.1.16</ecNumber>
    </alternativeName>
</protein>
<keyword evidence="4" id="KW-1133">Transmembrane helix</keyword>
<keyword evidence="4" id="KW-0472">Membrane</keyword>
<feature type="transmembrane region" description="Helical" evidence="4">
    <location>
        <begin position="598"/>
        <end position="619"/>
    </location>
</feature>
<comment type="catalytic activity">
    <reaction evidence="4">
        <text>S-adenosyl 3-(methylsulfanyl)propylamine + putrescine = S-methyl-5'-thioadenosine + spermidine + H(+)</text>
        <dbReference type="Rhea" id="RHEA:12721"/>
        <dbReference type="ChEBI" id="CHEBI:15378"/>
        <dbReference type="ChEBI" id="CHEBI:17509"/>
        <dbReference type="ChEBI" id="CHEBI:57443"/>
        <dbReference type="ChEBI" id="CHEBI:57834"/>
        <dbReference type="ChEBI" id="CHEBI:326268"/>
        <dbReference type="EC" id="2.5.1.16"/>
    </reaction>
</comment>
<feature type="transmembrane region" description="Helical" evidence="4">
    <location>
        <begin position="631"/>
        <end position="656"/>
    </location>
</feature>
<name>A0ABV6YWU8_UNCC1</name>
<feature type="transmembrane region" description="Helical" evidence="4">
    <location>
        <begin position="662"/>
        <end position="687"/>
    </location>
</feature>
<evidence type="ECO:0000259" key="6">
    <source>
        <dbReference type="PROSITE" id="PS51006"/>
    </source>
</evidence>
<feature type="binding site" evidence="4">
    <location>
        <begin position="351"/>
        <end position="352"/>
    </location>
    <ligand>
        <name>S-methyl-5'-thioadenosine</name>
        <dbReference type="ChEBI" id="CHEBI:17509"/>
    </ligand>
</feature>
<dbReference type="InterPro" id="IPR029063">
    <property type="entry name" value="SAM-dependent_MTases_sf"/>
</dbReference>
<dbReference type="Gene3D" id="3.40.50.150">
    <property type="entry name" value="Vaccinia Virus protein VP39"/>
    <property type="match status" value="1"/>
</dbReference>
<feature type="transmembrane region" description="Helical" evidence="4">
    <location>
        <begin position="566"/>
        <end position="592"/>
    </location>
</feature>
<comment type="subcellular location">
    <subcellularLocation>
        <location evidence="4">Cell membrane</location>
        <topology evidence="4">Multi-pass membrane protein</topology>
    </subcellularLocation>
</comment>
<evidence type="ECO:0000256" key="4">
    <source>
        <dbReference type="HAMAP-Rule" id="MF_00198"/>
    </source>
</evidence>
<dbReference type="InterPro" id="IPR030374">
    <property type="entry name" value="PABS"/>
</dbReference>
<comment type="caution">
    <text evidence="4 5">Lacks conserved residue(s) required for the propagation of feature annotation.</text>
</comment>
<evidence type="ECO:0000256" key="1">
    <source>
        <dbReference type="ARBA" id="ARBA00007867"/>
    </source>
</evidence>
<feature type="transmembrane region" description="Helical" evidence="4">
    <location>
        <begin position="73"/>
        <end position="99"/>
    </location>
</feature>
<evidence type="ECO:0000256" key="5">
    <source>
        <dbReference type="PROSITE-ProRule" id="PRU00354"/>
    </source>
</evidence>
<keyword evidence="4" id="KW-0812">Transmembrane</keyword>
<feature type="transmembrane region" description="Helical" evidence="4">
    <location>
        <begin position="539"/>
        <end position="559"/>
    </location>
</feature>
<feature type="transmembrane region" description="Helical" evidence="4">
    <location>
        <begin position="42"/>
        <end position="61"/>
    </location>
</feature>
<feature type="domain" description="PABS" evidence="6">
    <location>
        <begin position="220"/>
        <end position="456"/>
    </location>
</feature>
<keyword evidence="4" id="KW-0745">Spermidine biosynthesis</keyword>
<feature type="transmembrane region" description="Helical" evidence="4">
    <location>
        <begin position="707"/>
        <end position="731"/>
    </location>
</feature>
<dbReference type="CDD" id="cd02440">
    <property type="entry name" value="AdoMet_MTases"/>
    <property type="match status" value="1"/>
</dbReference>
<reference evidence="7 8" key="1">
    <citation type="submission" date="2024-09" db="EMBL/GenBank/DDBJ databases">
        <title>Laminarin stimulates single cell rates of sulfate reduction while oxygen inhibits transcriptomic activity in coastal marine sediment.</title>
        <authorList>
            <person name="Lindsay M."/>
            <person name="Orcutt B."/>
            <person name="Emerson D."/>
            <person name="Stepanauskas R."/>
            <person name="D'Angelo T."/>
        </authorList>
    </citation>
    <scope>NUCLEOTIDE SEQUENCE [LARGE SCALE GENOMIC DNA]</scope>
    <source>
        <strain evidence="7">SAG AM-311-K15</strain>
    </source>
</reference>
<sequence>MVLDIQRPQHYLVGAFILGFSAISSQIVLLRELMVAFYGNELSTGIVLGGWFFWTGLGGLSARYISVKHHQRVLVLGHGALVFFIPATFILLAVVRSLWGVTGQILSFLPILFTSWSIEIPFCLVSGALFTIYCRVDHTSRQTVDSIGWIYFLDSLGAMSGGFLFSFLFVHFLGPWTFLFVLSGINICLCLLLVRESGVVLKLSVGTLCLFFVSFVSLGGIHFLERFYINKRWSDLEIVRNVYSKYGNIVVTKSEEQINFYENGLFLCAYPDQFTAEENVHLPMLQNQNCQDILIIGGALGGELQEILKYEPRTIEYIELDPTIIDIARQSLPSFNDLLSNTTNIFIHTVDGRYYINRAKTLYDVILINIPDPCNAQINRLYTQEFFQKIKQKLKPGGVVSFKVTSAENYIDPVLGQFLAVIKKTLGSVFPQVLVFPGASNRFFCSVQADLTDRPDLLLERLEARGINNSFVNRFYLPVLLSQERLDYVNRAIAEATDDDVRINRDFSPVSYYYDLVLWSSHFSTWGATFFKMIEKIKLSYLLASTSLLLVPGIILLFFNVKAQTWFIGLPTAVIGFSEIAIEIVLILSFQILYGYTYYKMGLLVTYFMLGLALGSLWVTKWKRGRERSVFRLLLKIQGVMILYPLTIVFVLHGISEFHDPYFLFFSIEILFPLLAVLGGGIGGAHFTLSSKMFILRGKTVSTTASWLYWLDLLGSCVGAVCIGAFFIPLLGINQTMIFVTSLNIVAFGTLIIYKSLHLMLK</sequence>
<dbReference type="PANTHER" id="PTHR43317:SF1">
    <property type="entry name" value="THERMOSPERMINE SYNTHASE ACAULIS5"/>
    <property type="match status" value="1"/>
</dbReference>
<feature type="transmembrane region" description="Helical" evidence="4">
    <location>
        <begin position="148"/>
        <end position="170"/>
    </location>
</feature>
<dbReference type="HAMAP" id="MF_00198">
    <property type="entry name" value="Spermidine_synth"/>
    <property type="match status" value="1"/>
</dbReference>
<keyword evidence="4" id="KW-1003">Cell membrane</keyword>
<feature type="transmembrane region" description="Helical" evidence="4">
    <location>
        <begin position="111"/>
        <end position="136"/>
    </location>
</feature>
<comment type="similarity">
    <text evidence="1 4">Belongs to the spermidine/spermine synthase family.</text>
</comment>
<evidence type="ECO:0000313" key="8">
    <source>
        <dbReference type="Proteomes" id="UP001594351"/>
    </source>
</evidence>
<comment type="caution">
    <text evidence="4">Lacks the conserved Asp active site.</text>
</comment>
<feature type="transmembrane region" description="Helical" evidence="4">
    <location>
        <begin position="176"/>
        <end position="194"/>
    </location>
</feature>